<accession>A0ABD5V6Y4</accession>
<dbReference type="RefSeq" id="WP_336348337.1">
    <property type="nucleotide sequence ID" value="NZ_JAZAQL010000001.1"/>
</dbReference>
<dbReference type="AlphaFoldDB" id="A0ABD5V6Y4"/>
<reference evidence="1 2" key="1">
    <citation type="journal article" date="2019" name="Int. J. Syst. Evol. Microbiol.">
        <title>The Global Catalogue of Microorganisms (GCM) 10K type strain sequencing project: providing services to taxonomists for standard genome sequencing and annotation.</title>
        <authorList>
            <consortium name="The Broad Institute Genomics Platform"/>
            <consortium name="The Broad Institute Genome Sequencing Center for Infectious Disease"/>
            <person name="Wu L."/>
            <person name="Ma J."/>
        </authorList>
    </citation>
    <scope>NUCLEOTIDE SEQUENCE [LARGE SCALE GENOMIC DNA]</scope>
    <source>
        <strain evidence="1 2">GX26</strain>
    </source>
</reference>
<sequence>MRRRALLATVGSTVPASLAGCALLGPEREVGAGDVVELDAGEVTLGELSVQSSFVDDTTAPAAVHGDAGTAYVVLDCDLRAYNAPIEDLPLAVERGADRLAGAAGALASGAGDGQPRIAFPVPAGDALDGFDAPSTTTGGDSGSAWRVVLTDADDRERRYPLDRALQRRLRSPPAWRVAVDPPDAVPEAGTARAWATATNAGDTPGRLAALLTHDAATDLYWTHEFDADVGGESTFGFRFGCLCGDRDELELTLDWGQDAWTGTVPVET</sequence>
<gene>
    <name evidence="1" type="ORF">ACFQGB_00355</name>
</gene>
<organism evidence="1 2">
    <name type="scientific">Halorubellus litoreus</name>
    <dbReference type="NCBI Taxonomy" id="755308"/>
    <lineage>
        <taxon>Archaea</taxon>
        <taxon>Methanobacteriati</taxon>
        <taxon>Methanobacteriota</taxon>
        <taxon>Stenosarchaea group</taxon>
        <taxon>Halobacteria</taxon>
        <taxon>Halobacteriales</taxon>
        <taxon>Halorubellaceae</taxon>
        <taxon>Halorubellus</taxon>
    </lineage>
</organism>
<comment type="caution">
    <text evidence="1">The sequence shown here is derived from an EMBL/GenBank/DDBJ whole genome shotgun (WGS) entry which is preliminary data.</text>
</comment>
<dbReference type="Proteomes" id="UP001596395">
    <property type="component" value="Unassembled WGS sequence"/>
</dbReference>
<keyword evidence="2" id="KW-1185">Reference proteome</keyword>
<evidence type="ECO:0000313" key="1">
    <source>
        <dbReference type="EMBL" id="MFC6951299.1"/>
    </source>
</evidence>
<dbReference type="PROSITE" id="PS51257">
    <property type="entry name" value="PROKAR_LIPOPROTEIN"/>
    <property type="match status" value="1"/>
</dbReference>
<name>A0ABD5V6Y4_9EURY</name>
<proteinExistence type="predicted"/>
<protein>
    <submittedName>
        <fullName evidence="1">Uncharacterized protein</fullName>
    </submittedName>
</protein>
<dbReference type="EMBL" id="JBHSXN010000001">
    <property type="protein sequence ID" value="MFC6951299.1"/>
    <property type="molecule type" value="Genomic_DNA"/>
</dbReference>
<evidence type="ECO:0000313" key="2">
    <source>
        <dbReference type="Proteomes" id="UP001596395"/>
    </source>
</evidence>